<dbReference type="Pfam" id="PF19732">
    <property type="entry name" value="SpoIIE_N"/>
    <property type="match status" value="1"/>
</dbReference>
<evidence type="ECO:0000256" key="1">
    <source>
        <dbReference type="ARBA" id="ARBA00022801"/>
    </source>
</evidence>
<dbReference type="PANTHER" id="PTHR43156">
    <property type="entry name" value="STAGE II SPORULATION PROTEIN E-RELATED"/>
    <property type="match status" value="1"/>
</dbReference>
<reference evidence="4 5" key="1">
    <citation type="submission" date="2018-08" db="EMBL/GenBank/DDBJ databases">
        <title>Murine metabolic-syndrome-specific gut microbial biobank.</title>
        <authorList>
            <person name="Liu C."/>
        </authorList>
    </citation>
    <scope>NUCLEOTIDE SEQUENCE [LARGE SCALE GENOMIC DNA]</scope>
    <source>
        <strain evidence="4 5">583</strain>
    </source>
</reference>
<evidence type="ECO:0000313" key="5">
    <source>
        <dbReference type="Proteomes" id="UP000467132"/>
    </source>
</evidence>
<dbReference type="AlphaFoldDB" id="A0A845R1T6"/>
<evidence type="ECO:0000256" key="2">
    <source>
        <dbReference type="SAM" id="Phobius"/>
    </source>
</evidence>
<dbReference type="SMART" id="SM00331">
    <property type="entry name" value="PP2C_SIG"/>
    <property type="match status" value="1"/>
</dbReference>
<keyword evidence="2" id="KW-0472">Membrane</keyword>
<name>A0A845R1T6_9CLOT</name>
<dbReference type="SUPFAM" id="SSF81606">
    <property type="entry name" value="PP2C-like"/>
    <property type="match status" value="1"/>
</dbReference>
<dbReference type="GO" id="GO:0004722">
    <property type="term" value="F:protein serine/threonine phosphatase activity"/>
    <property type="evidence" value="ECO:0007669"/>
    <property type="project" value="UniProtKB-EC"/>
</dbReference>
<keyword evidence="2" id="KW-0812">Transmembrane</keyword>
<feature type="transmembrane region" description="Helical" evidence="2">
    <location>
        <begin position="214"/>
        <end position="240"/>
    </location>
</feature>
<keyword evidence="5" id="KW-1185">Reference proteome</keyword>
<dbReference type="InterPro" id="IPR014221">
    <property type="entry name" value="SpoII_E"/>
</dbReference>
<gene>
    <name evidence="4" type="primary">spoIIE</name>
    <name evidence="4" type="ORF">D3Z33_11615</name>
</gene>
<dbReference type="EC" id="3.1.3.16" evidence="4"/>
<accession>A0A845R1T6</accession>
<dbReference type="PANTHER" id="PTHR43156:SF2">
    <property type="entry name" value="STAGE II SPORULATION PROTEIN E"/>
    <property type="match status" value="1"/>
</dbReference>
<proteinExistence type="predicted"/>
<evidence type="ECO:0000313" key="4">
    <source>
        <dbReference type="EMBL" id="NBI07498.1"/>
    </source>
</evidence>
<organism evidence="4 5">
    <name type="scientific">Senegalia massiliensis</name>
    <dbReference type="NCBI Taxonomy" id="1720316"/>
    <lineage>
        <taxon>Bacteria</taxon>
        <taxon>Bacillati</taxon>
        <taxon>Bacillota</taxon>
        <taxon>Clostridia</taxon>
        <taxon>Eubacteriales</taxon>
        <taxon>Clostridiaceae</taxon>
        <taxon>Senegalia</taxon>
    </lineage>
</organism>
<protein>
    <submittedName>
        <fullName evidence="4">Stage II sporulation protein E</fullName>
        <ecNumber evidence="4">3.1.3.16</ecNumber>
    </submittedName>
</protein>
<dbReference type="Proteomes" id="UP000467132">
    <property type="component" value="Unassembled WGS sequence"/>
</dbReference>
<keyword evidence="2" id="KW-1133">Transmembrane helix</keyword>
<dbReference type="InterPro" id="IPR045768">
    <property type="entry name" value="SpoIIE_N"/>
</dbReference>
<dbReference type="Pfam" id="PF07228">
    <property type="entry name" value="SpoIIE"/>
    <property type="match status" value="1"/>
</dbReference>
<dbReference type="Gene3D" id="3.60.40.10">
    <property type="entry name" value="PPM-type phosphatase domain"/>
    <property type="match status" value="1"/>
</dbReference>
<feature type="domain" description="PPM-type phosphatase" evidence="3">
    <location>
        <begin position="583"/>
        <end position="794"/>
    </location>
</feature>
<feature type="transmembrane region" description="Helical" evidence="2">
    <location>
        <begin position="270"/>
        <end position="287"/>
    </location>
</feature>
<dbReference type="EMBL" id="QXXA01000012">
    <property type="protein sequence ID" value="NBI07498.1"/>
    <property type="molecule type" value="Genomic_DNA"/>
</dbReference>
<dbReference type="InterPro" id="IPR001932">
    <property type="entry name" value="PPM-type_phosphatase-like_dom"/>
</dbReference>
<evidence type="ECO:0000259" key="3">
    <source>
        <dbReference type="SMART" id="SM00331"/>
    </source>
</evidence>
<comment type="caution">
    <text evidence="4">The sequence shown here is derived from an EMBL/GenBank/DDBJ whole genome shotgun (WGS) entry which is preliminary data.</text>
</comment>
<dbReference type="NCBIfam" id="TIGR02865">
    <property type="entry name" value="spore_II_E"/>
    <property type="match status" value="1"/>
</dbReference>
<dbReference type="InterPro" id="IPR052016">
    <property type="entry name" value="Bact_Sigma-Reg"/>
</dbReference>
<feature type="transmembrane region" description="Helical" evidence="2">
    <location>
        <begin position="188"/>
        <end position="208"/>
    </location>
</feature>
<sequence length="798" mass="91477">MVVLMINTELNNLKIKKDSKKIIIQILRDIYKKEITINSIAVFLISLCISRASVMNNLTPFGIAFLVSYSFKYKSKFSTLIAVSIGTITIHGLNSYQYIIPMIILYFLINILDFKNKKILFSLLTASILFIFRSMIMIGTDFYIYDLMIIIFESIIVFSISFIFTYSISFLDNIKNRLFTNEEMISSVIMLSIAVTGVSDISIFSLSIMDILGVFLILFFAYTRGISMATVIGVSIGLISSMSKVDMPYIISIFAISGLLAGVFKDIGKIGIILGFTLGNLIMSFYINGFSTEIIGFKEMIIASIIFFLVSKKVSGASNKIIIGSDRGYLVEDVYSNRIKDITFRRLNEFSSVFKELSDILKKVSYRENILEENDISSLMDSISSEICGNCPMNRICWKNDFYNTYNKMFEVIVKLENKGVISERDLPELFHNRCKNKNNFIEKINNIFNIYRLNYKWEKKITESRQMVSQQLNGVSNIIKDLAKEIYTDIRFKEEVERNIFSELRKEDIPIKEITVTESNEGKFEIYIDLKITCNKERMISKVINIASEVVGYRLIRDRFSTSDLDYDKGVRFKLIKSNRYSSVTRVAVCYDNDNYISGDSYTFGERQNNYYAVLSDGMGRGERAKTESSITINLLEKFLEAGYDKELALRTINSILVLKSNEEVFTTIDMSILDLYKGNAQFIKIGSAPTFIKRKDRVEIINSNTLPVGILKEVDFNIYESNIEDGDFIIMMSDGLLDSNEEVYDKEKWMKDIIENIKSKNPQTIADQILKNSIDVSSDNSKDDMTVLVTKVWKKR</sequence>
<feature type="transmembrane region" description="Helical" evidence="2">
    <location>
        <begin position="119"/>
        <end position="136"/>
    </location>
</feature>
<dbReference type="InterPro" id="IPR036457">
    <property type="entry name" value="PPM-type-like_dom_sf"/>
</dbReference>
<feature type="transmembrane region" description="Helical" evidence="2">
    <location>
        <begin position="142"/>
        <end position="168"/>
    </location>
</feature>
<keyword evidence="1 4" id="KW-0378">Hydrolase</keyword>
<feature type="transmembrane region" description="Helical" evidence="2">
    <location>
        <begin position="247"/>
        <end position="264"/>
    </location>
</feature>